<accession>A0A077WHV6</accession>
<dbReference type="EMBL" id="LK023322">
    <property type="protein sequence ID" value="CDS06945.1"/>
    <property type="molecule type" value="Genomic_DNA"/>
</dbReference>
<evidence type="ECO:0000313" key="1">
    <source>
        <dbReference type="EMBL" id="CDS06945.1"/>
    </source>
</evidence>
<reference evidence="1" key="1">
    <citation type="journal article" date="2014" name="Genome Announc.">
        <title>De novo whole-genome sequence and genome annotation of Lichtheimia ramosa.</title>
        <authorList>
            <person name="Linde J."/>
            <person name="Schwartze V."/>
            <person name="Binder U."/>
            <person name="Lass-Florl C."/>
            <person name="Voigt K."/>
            <person name="Horn F."/>
        </authorList>
    </citation>
    <scope>NUCLEOTIDE SEQUENCE</scope>
    <source>
        <strain evidence="1">JMRC FSU:6197</strain>
    </source>
</reference>
<proteinExistence type="predicted"/>
<dbReference type="AlphaFoldDB" id="A0A077WHV6"/>
<name>A0A077WHV6_9FUNG</name>
<gene>
    <name evidence="1" type="ORF">LRAMOSA09468</name>
</gene>
<sequence length="216" mass="24409">MDDPFKKLNHLTNFMQQMLVEFGPNSTNYVMVTAAGTDVQSYLADLQQSVGEAGVTVADEKLHEWTAAEVGSLIQDIKAVLKQSTSPSIHDHFVCDQDAFFNAGRRMQVLGVSPKDEMSPIHKLIEMLQQGLQAHSDMNMEKTVHATIINRRNMKNIEADDLVLETVITPLRNKRNHDWLGSLEVEKVVASRFVKSLEKKHKQYYNLLGEEVMNKG</sequence>
<protein>
    <submittedName>
        <fullName evidence="1">Uncharacterized protein</fullName>
    </submittedName>
</protein>
<organism evidence="1">
    <name type="scientific">Lichtheimia ramosa</name>
    <dbReference type="NCBI Taxonomy" id="688394"/>
    <lineage>
        <taxon>Eukaryota</taxon>
        <taxon>Fungi</taxon>
        <taxon>Fungi incertae sedis</taxon>
        <taxon>Mucoromycota</taxon>
        <taxon>Mucoromycotina</taxon>
        <taxon>Mucoromycetes</taxon>
        <taxon>Mucorales</taxon>
        <taxon>Lichtheimiaceae</taxon>
        <taxon>Lichtheimia</taxon>
    </lineage>
</organism>